<name>A0ABM8H4W2_9MICO</name>
<dbReference type="SUPFAM" id="SSF160935">
    <property type="entry name" value="VPA0735-like"/>
    <property type="match status" value="1"/>
</dbReference>
<keyword evidence="4" id="KW-1185">Reference proteome</keyword>
<evidence type="ECO:0000313" key="4">
    <source>
        <dbReference type="Proteomes" id="UP001321477"/>
    </source>
</evidence>
<dbReference type="Proteomes" id="UP001321477">
    <property type="component" value="Chromosome"/>
</dbReference>
<evidence type="ECO:0000313" key="3">
    <source>
        <dbReference type="EMBL" id="BDZ55841.1"/>
    </source>
</evidence>
<dbReference type="EMBL" id="AP027734">
    <property type="protein sequence ID" value="BDZ55841.1"/>
    <property type="molecule type" value="Genomic_DNA"/>
</dbReference>
<dbReference type="RefSeq" id="WP_286329120.1">
    <property type="nucleotide sequence ID" value="NZ_AP027734.1"/>
</dbReference>
<evidence type="ECO:0000256" key="1">
    <source>
        <dbReference type="SAM" id="MobiDB-lite"/>
    </source>
</evidence>
<protein>
    <recommendedName>
        <fullName evidence="2">DUF1254 domain-containing protein</fullName>
    </recommendedName>
</protein>
<sequence>MAVYEKRLKPNTVITTPNSDVIYGLTFADLAVSGPLIIDAPPKLQALMDDFWHRPLTGPEIDGRRYLGDVGIPGPDHGKGEPT</sequence>
<dbReference type="Gene3D" id="2.60.40.1610">
    <property type="entry name" value="Domain of unknown function DUF1254"/>
    <property type="match status" value="1"/>
</dbReference>
<reference evidence="4" key="1">
    <citation type="journal article" date="2019" name="Int. J. Syst. Evol. Microbiol.">
        <title>The Global Catalogue of Microorganisms (GCM) 10K type strain sequencing project: providing services to taxonomists for standard genome sequencing and annotation.</title>
        <authorList>
            <consortium name="The Broad Institute Genomics Platform"/>
            <consortium name="The Broad Institute Genome Sequencing Center for Infectious Disease"/>
            <person name="Wu L."/>
            <person name="Ma J."/>
        </authorList>
    </citation>
    <scope>NUCLEOTIDE SEQUENCE [LARGE SCALE GENOMIC DNA]</scope>
    <source>
        <strain evidence="4">NBRC 109019</strain>
    </source>
</reference>
<dbReference type="Pfam" id="PF06863">
    <property type="entry name" value="DUF1254"/>
    <property type="match status" value="1"/>
</dbReference>
<gene>
    <name evidence="3" type="ORF">GCM10025870_29140</name>
</gene>
<accession>A0ABM8H4W2</accession>
<proteinExistence type="predicted"/>
<dbReference type="InterPro" id="IPR037050">
    <property type="entry name" value="DUF1254_sf"/>
</dbReference>
<evidence type="ECO:0000259" key="2">
    <source>
        <dbReference type="Pfam" id="PF06863"/>
    </source>
</evidence>
<dbReference type="InterPro" id="IPR010679">
    <property type="entry name" value="DUF1254"/>
</dbReference>
<feature type="region of interest" description="Disordered" evidence="1">
    <location>
        <begin position="64"/>
        <end position="83"/>
    </location>
</feature>
<feature type="domain" description="DUF1254" evidence="2">
    <location>
        <begin position="5"/>
        <end position="76"/>
    </location>
</feature>
<organism evidence="3 4">
    <name type="scientific">Agromyces marinus</name>
    <dbReference type="NCBI Taxonomy" id="1389020"/>
    <lineage>
        <taxon>Bacteria</taxon>
        <taxon>Bacillati</taxon>
        <taxon>Actinomycetota</taxon>
        <taxon>Actinomycetes</taxon>
        <taxon>Micrococcales</taxon>
        <taxon>Microbacteriaceae</taxon>
        <taxon>Agromyces</taxon>
    </lineage>
</organism>